<dbReference type="AlphaFoldDB" id="A0A7C3UXB0"/>
<name>A0A7C3UXB0_UNCW3</name>
<evidence type="ECO:0000313" key="1">
    <source>
        <dbReference type="EMBL" id="HGE99741.1"/>
    </source>
</evidence>
<gene>
    <name evidence="1" type="ORF">ENX07_06730</name>
</gene>
<dbReference type="EMBL" id="DTMQ01000041">
    <property type="protein sequence ID" value="HGE99741.1"/>
    <property type="molecule type" value="Genomic_DNA"/>
</dbReference>
<accession>A0A7C3UXB0</accession>
<organism evidence="1">
    <name type="scientific">candidate division WOR-3 bacterium</name>
    <dbReference type="NCBI Taxonomy" id="2052148"/>
    <lineage>
        <taxon>Bacteria</taxon>
        <taxon>Bacteria division WOR-3</taxon>
    </lineage>
</organism>
<reference evidence="1" key="1">
    <citation type="journal article" date="2020" name="mSystems">
        <title>Genome- and Community-Level Interaction Insights into Carbon Utilization and Element Cycling Functions of Hydrothermarchaeota in Hydrothermal Sediment.</title>
        <authorList>
            <person name="Zhou Z."/>
            <person name="Liu Y."/>
            <person name="Xu W."/>
            <person name="Pan J."/>
            <person name="Luo Z.H."/>
            <person name="Li M."/>
        </authorList>
    </citation>
    <scope>NUCLEOTIDE SEQUENCE [LARGE SCALE GENOMIC DNA]</scope>
    <source>
        <strain evidence="1">SpSt-906</strain>
    </source>
</reference>
<comment type="caution">
    <text evidence="1">The sequence shown here is derived from an EMBL/GenBank/DDBJ whole genome shotgun (WGS) entry which is preliminary data.</text>
</comment>
<sequence>MEEIREETIVKAIQEIAAMKPEEFDGLVKKIEEEQPDLMNYLKEIDDEIDYDDWGFMFYNSILIWFSFAQGEKTIGLVSREMIEEGLEANFQLMEELRQSEDLGSAIEELFKHYPQRFLLNYVANALVSDPIIQEKNKLSIFVYLKTLIDLFDQSEGEIP</sequence>
<proteinExistence type="predicted"/>
<protein>
    <submittedName>
        <fullName evidence="1">Uncharacterized protein</fullName>
    </submittedName>
</protein>